<reference evidence="8 9" key="1">
    <citation type="submission" date="2023-07" db="EMBL/GenBank/DDBJ databases">
        <title>Sequencing the genomes of 1000 actinobacteria strains.</title>
        <authorList>
            <person name="Klenk H.-P."/>
        </authorList>
    </citation>
    <scope>NUCLEOTIDE SEQUENCE [LARGE SCALE GENOMIC DNA]</scope>
    <source>
        <strain evidence="8 9">DSM 45805</strain>
    </source>
</reference>
<evidence type="ECO:0000256" key="4">
    <source>
        <dbReference type="ARBA" id="ARBA00023172"/>
    </source>
</evidence>
<dbReference type="Proteomes" id="UP001229651">
    <property type="component" value="Unassembled WGS sequence"/>
</dbReference>
<dbReference type="CDD" id="cd01189">
    <property type="entry name" value="INT_ICEBs1_C_like"/>
    <property type="match status" value="1"/>
</dbReference>
<dbReference type="InterPro" id="IPR050090">
    <property type="entry name" value="Tyrosine_recombinase_XerCD"/>
</dbReference>
<dbReference type="PANTHER" id="PTHR30349:SF64">
    <property type="entry name" value="PROPHAGE INTEGRASE INTD-RELATED"/>
    <property type="match status" value="1"/>
</dbReference>
<comment type="caution">
    <text evidence="8">The sequence shown here is derived from an EMBL/GenBank/DDBJ whole genome shotgun (WGS) entry which is preliminary data.</text>
</comment>
<keyword evidence="9" id="KW-1185">Reference proteome</keyword>
<evidence type="ECO:0000256" key="3">
    <source>
        <dbReference type="ARBA" id="ARBA00023125"/>
    </source>
</evidence>
<keyword evidence="3 5" id="KW-0238">DNA-binding</keyword>
<evidence type="ECO:0000259" key="7">
    <source>
        <dbReference type="PROSITE" id="PS51900"/>
    </source>
</evidence>
<keyword evidence="2" id="KW-0229">DNA integration</keyword>
<evidence type="ECO:0000256" key="1">
    <source>
        <dbReference type="ARBA" id="ARBA00008857"/>
    </source>
</evidence>
<evidence type="ECO:0000256" key="2">
    <source>
        <dbReference type="ARBA" id="ARBA00022908"/>
    </source>
</evidence>
<gene>
    <name evidence="8" type="ORF">FB470_000460</name>
</gene>
<dbReference type="InterPro" id="IPR011010">
    <property type="entry name" value="DNA_brk_join_enz"/>
</dbReference>
<evidence type="ECO:0000313" key="8">
    <source>
        <dbReference type="EMBL" id="MDQ0376466.1"/>
    </source>
</evidence>
<dbReference type="PROSITE" id="PS51898">
    <property type="entry name" value="TYR_RECOMBINASE"/>
    <property type="match status" value="1"/>
</dbReference>
<dbReference type="PANTHER" id="PTHR30349">
    <property type="entry name" value="PHAGE INTEGRASE-RELATED"/>
    <property type="match status" value="1"/>
</dbReference>
<dbReference type="EMBL" id="JAUSUT010000001">
    <property type="protein sequence ID" value="MDQ0376466.1"/>
    <property type="molecule type" value="Genomic_DNA"/>
</dbReference>
<evidence type="ECO:0000256" key="5">
    <source>
        <dbReference type="PROSITE-ProRule" id="PRU01248"/>
    </source>
</evidence>
<feature type="domain" description="Tyr recombinase" evidence="6">
    <location>
        <begin position="155"/>
        <end position="360"/>
    </location>
</feature>
<name>A0ABU0EMG9_9PSEU</name>
<dbReference type="InterPro" id="IPR013762">
    <property type="entry name" value="Integrase-like_cat_sf"/>
</dbReference>
<dbReference type="Gene3D" id="1.10.150.130">
    <property type="match status" value="1"/>
</dbReference>
<dbReference type="InterPro" id="IPR044068">
    <property type="entry name" value="CB"/>
</dbReference>
<evidence type="ECO:0000259" key="6">
    <source>
        <dbReference type="PROSITE" id="PS51898"/>
    </source>
</evidence>
<dbReference type="SUPFAM" id="SSF56349">
    <property type="entry name" value="DNA breaking-rejoining enzymes"/>
    <property type="match status" value="1"/>
</dbReference>
<dbReference type="InterPro" id="IPR010998">
    <property type="entry name" value="Integrase_recombinase_N"/>
</dbReference>
<evidence type="ECO:0000313" key="9">
    <source>
        <dbReference type="Proteomes" id="UP001229651"/>
    </source>
</evidence>
<dbReference type="PROSITE" id="PS51900">
    <property type="entry name" value="CB"/>
    <property type="match status" value="1"/>
</dbReference>
<dbReference type="InterPro" id="IPR004107">
    <property type="entry name" value="Integrase_SAM-like_N"/>
</dbReference>
<feature type="domain" description="Core-binding (CB)" evidence="7">
    <location>
        <begin position="55"/>
        <end position="135"/>
    </location>
</feature>
<sequence length="372" mass="41708">MGYRVTWRDPDTRRKDSLTFDDPEDAKRLKKLLDANGQRLVEAQKVMASIKNQVPTIAELIEHHIEHLTGVQPRTKRDYRRDAKRHINPHLGAIPVDALDRDRVKRWVNDLTGKMSGKTLANVHSLLSAALQESIPKWREDNPAKGIRMPQHVPEEAVFLTPGEFNLLLAKVRAPYRLFIKFLASTGLRWGEAVVLTPDDFNLLNPTPTVRVSKALKEDANGRDVVGVPKSRKSVRTVSLPASLVPELSLEMIGKASDDLVFTGPQGGQLRNNHFWERVWLPAVNAANADIDKQGRPFPRELRLNKNPRIHDLRHTHASWMIAAGVDLPTLQRRLGHESIKTTVDRYGHLLPDQLKKAAEAAEATLSGALAG</sequence>
<dbReference type="InterPro" id="IPR002104">
    <property type="entry name" value="Integrase_catalytic"/>
</dbReference>
<dbReference type="Pfam" id="PF14659">
    <property type="entry name" value="Phage_int_SAM_3"/>
    <property type="match status" value="1"/>
</dbReference>
<dbReference type="RefSeq" id="WP_306988331.1">
    <property type="nucleotide sequence ID" value="NZ_JAUSUT010000001.1"/>
</dbReference>
<accession>A0ABU0EMG9</accession>
<organism evidence="8 9">
    <name type="scientific">Amycolatopsis thermophila</name>
    <dbReference type="NCBI Taxonomy" id="206084"/>
    <lineage>
        <taxon>Bacteria</taxon>
        <taxon>Bacillati</taxon>
        <taxon>Actinomycetota</taxon>
        <taxon>Actinomycetes</taxon>
        <taxon>Pseudonocardiales</taxon>
        <taxon>Pseudonocardiaceae</taxon>
        <taxon>Amycolatopsis</taxon>
    </lineage>
</organism>
<protein>
    <submittedName>
        <fullName evidence="8">Integrase</fullName>
    </submittedName>
</protein>
<dbReference type="Gene3D" id="1.10.443.10">
    <property type="entry name" value="Intergrase catalytic core"/>
    <property type="match status" value="1"/>
</dbReference>
<comment type="similarity">
    <text evidence="1">Belongs to the 'phage' integrase family.</text>
</comment>
<proteinExistence type="inferred from homology"/>
<dbReference type="Pfam" id="PF00589">
    <property type="entry name" value="Phage_integrase"/>
    <property type="match status" value="1"/>
</dbReference>
<keyword evidence="4" id="KW-0233">DNA recombination</keyword>